<proteinExistence type="predicted"/>
<evidence type="ECO:0000256" key="1">
    <source>
        <dbReference type="SAM" id="Phobius"/>
    </source>
</evidence>
<feature type="transmembrane region" description="Helical" evidence="1">
    <location>
        <begin position="112"/>
        <end position="135"/>
    </location>
</feature>
<dbReference type="EMBL" id="WERV01000009">
    <property type="protein sequence ID" value="MDV7715910.1"/>
    <property type="molecule type" value="Genomic_DNA"/>
</dbReference>
<feature type="transmembrane region" description="Helical" evidence="1">
    <location>
        <begin position="86"/>
        <end position="106"/>
    </location>
</feature>
<accession>A0AAJ2UC39</accession>
<reference evidence="2" key="1">
    <citation type="submission" date="2019-10" db="EMBL/GenBank/DDBJ databases">
        <title>Malate fermentation in French cider.</title>
        <authorList>
            <person name="Cousin F.J."/>
            <person name="Medina Fernandez S."/>
            <person name="Misery B."/>
            <person name="Laplace J.-M."/>
            <person name="Cretenet M."/>
        </authorList>
    </citation>
    <scope>NUCLEOTIDE SEQUENCE</scope>
    <source>
        <strain evidence="2">UCMA15129</strain>
    </source>
</reference>
<feature type="transmembrane region" description="Helical" evidence="1">
    <location>
        <begin position="7"/>
        <end position="30"/>
    </location>
</feature>
<dbReference type="AlphaFoldDB" id="A0AAJ2UC39"/>
<name>A0AAJ2UC39_OENOE</name>
<evidence type="ECO:0000313" key="2">
    <source>
        <dbReference type="EMBL" id="MDV7715910.1"/>
    </source>
</evidence>
<protein>
    <submittedName>
        <fullName evidence="2">DUF3021 family protein</fullName>
    </submittedName>
</protein>
<keyword evidence="1" id="KW-0812">Transmembrane</keyword>
<keyword evidence="1" id="KW-1133">Transmembrane helix</keyword>
<feature type="transmembrane region" description="Helical" evidence="1">
    <location>
        <begin position="50"/>
        <end position="74"/>
    </location>
</feature>
<gene>
    <name evidence="2" type="ORF">GA838_09280</name>
</gene>
<keyword evidence="1" id="KW-0472">Membrane</keyword>
<sequence length="156" mass="17733">MKKIISKILFGIPAGICIGFVIALTFSFVYQSQNFVPSAPRFVGHFSSNTLATAVSLILWACMGIVFSISGMTFEKDEWSITRQTIVHFAITYIGFTPLAILAGWFPLNIFWMISYTLIYLIVYVIIWFVSMLIAKEKIEELNKIIKNNKSAKQFK</sequence>
<dbReference type="Proteomes" id="UP001281024">
    <property type="component" value="Unassembled WGS sequence"/>
</dbReference>
<comment type="caution">
    <text evidence="2">The sequence shown here is derived from an EMBL/GenBank/DDBJ whole genome shotgun (WGS) entry which is preliminary data.</text>
</comment>
<dbReference type="Pfam" id="PF11457">
    <property type="entry name" value="DUF3021"/>
    <property type="match status" value="1"/>
</dbReference>
<organism evidence="2 3">
    <name type="scientific">Oenococcus oeni</name>
    <name type="common">Leuconostoc oenos</name>
    <dbReference type="NCBI Taxonomy" id="1247"/>
    <lineage>
        <taxon>Bacteria</taxon>
        <taxon>Bacillati</taxon>
        <taxon>Bacillota</taxon>
        <taxon>Bacilli</taxon>
        <taxon>Lactobacillales</taxon>
        <taxon>Lactobacillaceae</taxon>
        <taxon>Oenococcus</taxon>
    </lineage>
</organism>
<evidence type="ECO:0000313" key="3">
    <source>
        <dbReference type="Proteomes" id="UP001281024"/>
    </source>
</evidence>
<dbReference type="RefSeq" id="WP_002822778.1">
    <property type="nucleotide sequence ID" value="NZ_CP038451.1"/>
</dbReference>
<dbReference type="InterPro" id="IPR021560">
    <property type="entry name" value="DUF3021"/>
</dbReference>